<dbReference type="GeneID" id="26622515"/>
<dbReference type="RefSeq" id="YP_009195232.1">
    <property type="nucleotide sequence ID" value="NC_028758.1"/>
</dbReference>
<dbReference type="KEGG" id="vg:26622515"/>
<evidence type="ECO:0000313" key="2">
    <source>
        <dbReference type="EMBL" id="AJD83054.1"/>
    </source>
</evidence>
<sequence length="104" mass="12201">MNYCAEFPEEKTYSEKEYHESLNRLTHAATEIKNLNREINELRNELEQTKKELETEKRYGVLRMTIQEEVDAWCVEPSTGSDPKDAEILTKRILHAVVPFCKQA</sequence>
<keyword evidence="1" id="KW-0175">Coiled coil</keyword>
<feature type="coiled-coil region" evidence="1">
    <location>
        <begin position="18"/>
        <end position="59"/>
    </location>
</feature>
<dbReference type="Proteomes" id="UP000031725">
    <property type="component" value="Segment"/>
</dbReference>
<organism evidence="2 3">
    <name type="scientific">Paenibacillus phage HB10c2</name>
    <dbReference type="NCBI Taxonomy" id="1589749"/>
    <lineage>
        <taxon>Viruses</taxon>
        <taxon>Duplodnaviria</taxon>
        <taxon>Heunggongvirae</taxon>
        <taxon>Uroviricota</taxon>
        <taxon>Caudoviricetes</taxon>
        <taxon>Fernvirus</taxon>
        <taxon>Fernvirus Hb10c2</taxon>
    </lineage>
</organism>
<proteinExistence type="predicted"/>
<keyword evidence="3" id="KW-1185">Reference proteome</keyword>
<name>A0A0B5A513_9CAUD</name>
<gene>
    <name evidence="2" type="ORF">HB_00042</name>
</gene>
<evidence type="ECO:0000256" key="1">
    <source>
        <dbReference type="SAM" id="Coils"/>
    </source>
</evidence>
<reference evidence="2 3" key="2">
    <citation type="journal article" date="2015" name="Appl. Environ. Microbiol.">
        <title>Paenibacillus larvae-Directed Bacteriophage HB10c2 and Its Application in American Foulbrood-Affected Honey Bee Larvae.</title>
        <authorList>
            <person name="Beims H."/>
            <person name="Wittmann J."/>
            <person name="Bunk B."/>
            <person name="Sproer C."/>
            <person name="Rohde C."/>
            <person name="Gunther G."/>
            <person name="Rohde M."/>
            <person name="von der Ohe W."/>
            <person name="Steinert M."/>
        </authorList>
    </citation>
    <scope>NUCLEOTIDE SEQUENCE [LARGE SCALE GENOMIC DNA]</scope>
</reference>
<dbReference type="EMBL" id="KP202972">
    <property type="protein sequence ID" value="AJD83054.1"/>
    <property type="molecule type" value="Genomic_DNA"/>
</dbReference>
<protein>
    <submittedName>
        <fullName evidence="2">Uncharacterized protein</fullName>
    </submittedName>
</protein>
<accession>A0A0B5A513</accession>
<evidence type="ECO:0000313" key="3">
    <source>
        <dbReference type="Proteomes" id="UP000031725"/>
    </source>
</evidence>
<dbReference type="OrthoDB" id="20242at10239"/>
<reference evidence="3" key="1">
    <citation type="submission" date="2014-11" db="EMBL/GenBank/DDBJ databases">
        <authorList>
            <person name="Beims H."/>
            <person name="Wittmann J."/>
            <person name="Bunk B."/>
            <person name="Sproer C."/>
            <person name="Rohde C."/>
            <person name="Rohde M."/>
            <person name="von der Ohe W."/>
            <person name="Steinert M."/>
        </authorList>
    </citation>
    <scope>NUCLEOTIDE SEQUENCE [LARGE SCALE GENOMIC DNA]</scope>
</reference>